<dbReference type="SUPFAM" id="SSF46785">
    <property type="entry name" value="Winged helix' DNA-binding domain"/>
    <property type="match status" value="1"/>
</dbReference>
<dbReference type="EMBL" id="JABAIL010000012">
    <property type="protein sequence ID" value="NLR94461.1"/>
    <property type="molecule type" value="Genomic_DNA"/>
</dbReference>
<keyword evidence="2" id="KW-0678">Repressor</keyword>
<proteinExistence type="inferred from homology"/>
<evidence type="ECO:0000256" key="6">
    <source>
        <dbReference type="ARBA" id="ARBA00023163"/>
    </source>
</evidence>
<reference evidence="8 9" key="1">
    <citation type="submission" date="2020-04" db="EMBL/GenBank/DDBJ databases">
        <title>Flammeovirga sp. SR4, a novel species isolated from seawater.</title>
        <authorList>
            <person name="Wang X."/>
        </authorList>
    </citation>
    <scope>NUCLEOTIDE SEQUENCE [LARGE SCALE GENOMIC DNA]</scope>
    <source>
        <strain evidence="8 9">SR4</strain>
    </source>
</reference>
<dbReference type="Proteomes" id="UP000585050">
    <property type="component" value="Unassembled WGS sequence"/>
</dbReference>
<organism evidence="8 9">
    <name type="scientific">Flammeovirga agarivorans</name>
    <dbReference type="NCBI Taxonomy" id="2726742"/>
    <lineage>
        <taxon>Bacteria</taxon>
        <taxon>Pseudomonadati</taxon>
        <taxon>Bacteroidota</taxon>
        <taxon>Cytophagia</taxon>
        <taxon>Cytophagales</taxon>
        <taxon>Flammeovirgaceae</taxon>
        <taxon>Flammeovirga</taxon>
    </lineage>
</organism>
<dbReference type="GO" id="GO:0003700">
    <property type="term" value="F:DNA-binding transcription factor activity"/>
    <property type="evidence" value="ECO:0007669"/>
    <property type="project" value="InterPro"/>
</dbReference>
<dbReference type="Pfam" id="PF01475">
    <property type="entry name" value="FUR"/>
    <property type="match status" value="1"/>
</dbReference>
<keyword evidence="5" id="KW-0238">DNA-binding</keyword>
<keyword evidence="9" id="KW-1185">Reference proteome</keyword>
<dbReference type="InterPro" id="IPR043135">
    <property type="entry name" value="Fur_C"/>
</dbReference>
<dbReference type="Gene3D" id="3.30.1490.190">
    <property type="match status" value="1"/>
</dbReference>
<feature type="binding site" evidence="7">
    <location>
        <position position="123"/>
    </location>
    <ligand>
        <name>Zn(2+)</name>
        <dbReference type="ChEBI" id="CHEBI:29105"/>
    </ligand>
</feature>
<keyword evidence="3 7" id="KW-0862">Zinc</keyword>
<sequence length="167" mass="19240">MENYFIKDNNVVFIEGVNDDFLMKKFNSKREYLCNYGIRSTPFRTELLEIFMENSYGLTHKDLQQRIKSNPDKATIYRALDIFLEKGVIHKVPGFNSVSKYALTQEEVSCHSENHAHFLCKRCKKTFCMNDLALPEYTNFNGFSITSARLVLEGICPSCAEQEVVVG</sequence>
<dbReference type="InterPro" id="IPR002481">
    <property type="entry name" value="FUR"/>
</dbReference>
<gene>
    <name evidence="8" type="ORF">HGP29_24870</name>
</gene>
<protein>
    <submittedName>
        <fullName evidence="8">Transcriptional repressor</fullName>
    </submittedName>
</protein>
<evidence type="ECO:0000256" key="3">
    <source>
        <dbReference type="ARBA" id="ARBA00022833"/>
    </source>
</evidence>
<evidence type="ECO:0000313" key="9">
    <source>
        <dbReference type="Proteomes" id="UP000585050"/>
    </source>
</evidence>
<comment type="caution">
    <text evidence="8">The sequence shown here is derived from an EMBL/GenBank/DDBJ whole genome shotgun (WGS) entry which is preliminary data.</text>
</comment>
<feature type="binding site" evidence="7">
    <location>
        <position position="159"/>
    </location>
    <ligand>
        <name>Zn(2+)</name>
        <dbReference type="ChEBI" id="CHEBI:29105"/>
    </ligand>
</feature>
<keyword evidence="4" id="KW-0805">Transcription regulation</keyword>
<feature type="binding site" evidence="7">
    <location>
        <position position="120"/>
    </location>
    <ligand>
        <name>Zn(2+)</name>
        <dbReference type="ChEBI" id="CHEBI:29105"/>
    </ligand>
</feature>
<dbReference type="GO" id="GO:1900376">
    <property type="term" value="P:regulation of secondary metabolite biosynthetic process"/>
    <property type="evidence" value="ECO:0007669"/>
    <property type="project" value="TreeGrafter"/>
</dbReference>
<dbReference type="PANTHER" id="PTHR33202">
    <property type="entry name" value="ZINC UPTAKE REGULATION PROTEIN"/>
    <property type="match status" value="1"/>
</dbReference>
<keyword evidence="7" id="KW-0479">Metal-binding</keyword>
<keyword evidence="6" id="KW-0804">Transcription</keyword>
<evidence type="ECO:0000256" key="4">
    <source>
        <dbReference type="ARBA" id="ARBA00023015"/>
    </source>
</evidence>
<feature type="binding site" evidence="7">
    <location>
        <position position="156"/>
    </location>
    <ligand>
        <name>Zn(2+)</name>
        <dbReference type="ChEBI" id="CHEBI:29105"/>
    </ligand>
</feature>
<evidence type="ECO:0000256" key="1">
    <source>
        <dbReference type="ARBA" id="ARBA00007957"/>
    </source>
</evidence>
<dbReference type="GO" id="GO:0008270">
    <property type="term" value="F:zinc ion binding"/>
    <property type="evidence" value="ECO:0007669"/>
    <property type="project" value="TreeGrafter"/>
</dbReference>
<dbReference type="AlphaFoldDB" id="A0A7X8SQH9"/>
<evidence type="ECO:0000256" key="7">
    <source>
        <dbReference type="PIRSR" id="PIRSR602481-1"/>
    </source>
</evidence>
<dbReference type="InterPro" id="IPR036390">
    <property type="entry name" value="WH_DNA-bd_sf"/>
</dbReference>
<accession>A0A7X8SQH9</accession>
<evidence type="ECO:0000256" key="5">
    <source>
        <dbReference type="ARBA" id="ARBA00023125"/>
    </source>
</evidence>
<comment type="similarity">
    <text evidence="1">Belongs to the Fur family.</text>
</comment>
<dbReference type="PANTHER" id="PTHR33202:SF22">
    <property type="entry name" value="HYDROGEN PEROXIDE SENSITIVE REPRESSOR"/>
    <property type="match status" value="1"/>
</dbReference>
<name>A0A7X8SQH9_9BACT</name>
<evidence type="ECO:0000313" key="8">
    <source>
        <dbReference type="EMBL" id="NLR94461.1"/>
    </source>
</evidence>
<dbReference type="RefSeq" id="WP_168885170.1">
    <property type="nucleotide sequence ID" value="NZ_JABAIL010000012.1"/>
</dbReference>
<comment type="cofactor">
    <cofactor evidence="7">
        <name>Zn(2+)</name>
        <dbReference type="ChEBI" id="CHEBI:29105"/>
    </cofactor>
    <text evidence="7">Binds 1 zinc ion per subunit.</text>
</comment>
<dbReference type="GO" id="GO:0045892">
    <property type="term" value="P:negative regulation of DNA-templated transcription"/>
    <property type="evidence" value="ECO:0007669"/>
    <property type="project" value="TreeGrafter"/>
</dbReference>
<dbReference type="Gene3D" id="1.10.10.10">
    <property type="entry name" value="Winged helix-like DNA-binding domain superfamily/Winged helix DNA-binding domain"/>
    <property type="match status" value="1"/>
</dbReference>
<dbReference type="InterPro" id="IPR036388">
    <property type="entry name" value="WH-like_DNA-bd_sf"/>
</dbReference>
<dbReference type="GO" id="GO:0000976">
    <property type="term" value="F:transcription cis-regulatory region binding"/>
    <property type="evidence" value="ECO:0007669"/>
    <property type="project" value="TreeGrafter"/>
</dbReference>
<evidence type="ECO:0000256" key="2">
    <source>
        <dbReference type="ARBA" id="ARBA00022491"/>
    </source>
</evidence>